<feature type="transmembrane region" description="Helical" evidence="1">
    <location>
        <begin position="185"/>
        <end position="203"/>
    </location>
</feature>
<dbReference type="Gene3D" id="3.20.180.10">
    <property type="entry name" value="PNP-oxidase-like"/>
    <property type="match status" value="1"/>
</dbReference>
<dbReference type="PANTHER" id="PTHR37783">
    <property type="entry name" value="MEMBRANE PROTEIN, PUTATIVE (AFU_ORTHOLOGUE AFUA_1G04315)-RELATED"/>
    <property type="match status" value="1"/>
</dbReference>
<organism evidence="3 4">
    <name type="scientific">Phlebiopsis gigantea (strain 11061_1 CR5-6)</name>
    <name type="common">White-rot fungus</name>
    <name type="synonym">Peniophora gigantea</name>
    <dbReference type="NCBI Taxonomy" id="745531"/>
    <lineage>
        <taxon>Eukaryota</taxon>
        <taxon>Fungi</taxon>
        <taxon>Dikarya</taxon>
        <taxon>Basidiomycota</taxon>
        <taxon>Agaricomycotina</taxon>
        <taxon>Agaricomycetes</taxon>
        <taxon>Polyporales</taxon>
        <taxon>Phanerochaetaceae</taxon>
        <taxon>Phlebiopsis</taxon>
    </lineage>
</organism>
<gene>
    <name evidence="3" type="ORF">PHLGIDRAFT_111888</name>
</gene>
<dbReference type="EMBL" id="KN840663">
    <property type="protein sequence ID" value="KIP02615.1"/>
    <property type="molecule type" value="Genomic_DNA"/>
</dbReference>
<name>A0A0C3S3U4_PHLG1</name>
<reference evidence="3 4" key="1">
    <citation type="journal article" date="2014" name="PLoS Genet.">
        <title>Analysis of the Phlebiopsis gigantea genome, transcriptome and secretome provides insight into its pioneer colonization strategies of wood.</title>
        <authorList>
            <person name="Hori C."/>
            <person name="Ishida T."/>
            <person name="Igarashi K."/>
            <person name="Samejima M."/>
            <person name="Suzuki H."/>
            <person name="Master E."/>
            <person name="Ferreira P."/>
            <person name="Ruiz-Duenas F.J."/>
            <person name="Held B."/>
            <person name="Canessa P."/>
            <person name="Larrondo L.F."/>
            <person name="Schmoll M."/>
            <person name="Druzhinina I.S."/>
            <person name="Kubicek C.P."/>
            <person name="Gaskell J.A."/>
            <person name="Kersten P."/>
            <person name="St John F."/>
            <person name="Glasner J."/>
            <person name="Sabat G."/>
            <person name="Splinter BonDurant S."/>
            <person name="Syed K."/>
            <person name="Yadav J."/>
            <person name="Mgbeahuruike A.C."/>
            <person name="Kovalchuk A."/>
            <person name="Asiegbu F.O."/>
            <person name="Lackner G."/>
            <person name="Hoffmeister D."/>
            <person name="Rencoret J."/>
            <person name="Gutierrez A."/>
            <person name="Sun H."/>
            <person name="Lindquist E."/>
            <person name="Barry K."/>
            <person name="Riley R."/>
            <person name="Grigoriev I.V."/>
            <person name="Henrissat B."/>
            <person name="Kues U."/>
            <person name="Berka R.M."/>
            <person name="Martinez A.T."/>
            <person name="Covert S.F."/>
            <person name="Blanchette R.A."/>
            <person name="Cullen D."/>
        </authorList>
    </citation>
    <scope>NUCLEOTIDE SEQUENCE [LARGE SCALE GENOMIC DNA]</scope>
    <source>
        <strain evidence="3 4">11061_1 CR5-6</strain>
    </source>
</reference>
<feature type="domain" description="DUF2470" evidence="2">
    <location>
        <begin position="10"/>
        <end position="85"/>
    </location>
</feature>
<feature type="transmembrane region" description="Helical" evidence="1">
    <location>
        <begin position="151"/>
        <end position="173"/>
    </location>
</feature>
<keyword evidence="1" id="KW-0812">Transmembrane</keyword>
<dbReference type="InterPro" id="IPR037119">
    <property type="entry name" value="Haem_oxidase_HugZ-like_sf"/>
</dbReference>
<accession>A0A0C3S3U4</accession>
<dbReference type="InterPro" id="IPR019595">
    <property type="entry name" value="DUF2470"/>
</dbReference>
<evidence type="ECO:0000313" key="3">
    <source>
        <dbReference type="EMBL" id="KIP02615.1"/>
    </source>
</evidence>
<sequence length="219" mass="24524">MSDPVAAKSTFLCMYMSNHPDTLVSYVRFWGKVKDGVASAKMAGIDTKGMDLTYTTKSGENKQVRVVFDPPLAGYEEVKPRLMNMKADAEEALGMTKAPQIDTYRLPPNAWKTAIPVIALVYTTFSPVPSSPSYSIAFVPAEAIRNALPSWGLAFCWYLLFALHSSECLYMLSLCRKHQTPFVPTLLYLISTFAIGFPSWVDFRRRVQAERIDSIMKGK</sequence>
<evidence type="ECO:0000313" key="4">
    <source>
        <dbReference type="Proteomes" id="UP000053257"/>
    </source>
</evidence>
<dbReference type="OrthoDB" id="5553410at2759"/>
<dbReference type="Proteomes" id="UP000053257">
    <property type="component" value="Unassembled WGS sequence"/>
</dbReference>
<dbReference type="STRING" id="745531.A0A0C3S3U4"/>
<keyword evidence="1" id="KW-1133">Transmembrane helix</keyword>
<evidence type="ECO:0000259" key="2">
    <source>
        <dbReference type="Pfam" id="PF10615"/>
    </source>
</evidence>
<keyword evidence="4" id="KW-1185">Reference proteome</keyword>
<dbReference type="Pfam" id="PF14934">
    <property type="entry name" value="TMEM254"/>
    <property type="match status" value="1"/>
</dbReference>
<proteinExistence type="predicted"/>
<keyword evidence="1" id="KW-0472">Membrane</keyword>
<evidence type="ECO:0000256" key="1">
    <source>
        <dbReference type="SAM" id="Phobius"/>
    </source>
</evidence>
<protein>
    <recommendedName>
        <fullName evidence="2">DUF2470 domain-containing protein</fullName>
    </recommendedName>
</protein>
<dbReference type="AlphaFoldDB" id="A0A0C3S3U4"/>
<dbReference type="Pfam" id="PF10615">
    <property type="entry name" value="DUF2470"/>
    <property type="match status" value="1"/>
</dbReference>
<dbReference type="PANTHER" id="PTHR37783:SF1">
    <property type="entry name" value="MEMBRANE PROTEIN, PUTATIVE (AFU_ORTHOLOGUE AFUA_1G04315)-RELATED"/>
    <property type="match status" value="1"/>
</dbReference>
<dbReference type="InterPro" id="IPR028110">
    <property type="entry name" value="TMEM254"/>
</dbReference>
<dbReference type="HOGENOM" id="CLU_104759_0_0_1"/>